<feature type="domain" description="NIF system FeS cluster assembly NifU N-terminal" evidence="1">
    <location>
        <begin position="16"/>
        <end position="135"/>
    </location>
</feature>
<name>A0A1S9N3I8_CLOBE</name>
<accession>A0A1S9N3I8</accession>
<protein>
    <submittedName>
        <fullName evidence="2">Iron-sulfur cluster assembly scaffold protein</fullName>
    </submittedName>
</protein>
<dbReference type="InterPro" id="IPR002871">
    <property type="entry name" value="NIF_FeS_clus_asmbl_NifU_N"/>
</dbReference>
<evidence type="ECO:0000313" key="2">
    <source>
        <dbReference type="EMBL" id="OOP72104.1"/>
    </source>
</evidence>
<gene>
    <name evidence="2" type="ORF">CBEIBR21_17775</name>
</gene>
<dbReference type="SUPFAM" id="SSF82649">
    <property type="entry name" value="SufE/NifU"/>
    <property type="match status" value="1"/>
</dbReference>
<evidence type="ECO:0000259" key="1">
    <source>
        <dbReference type="Pfam" id="PF01592"/>
    </source>
</evidence>
<dbReference type="Gene3D" id="3.90.1010.10">
    <property type="match status" value="1"/>
</dbReference>
<dbReference type="Pfam" id="PF01592">
    <property type="entry name" value="NifU_N"/>
    <property type="match status" value="1"/>
</dbReference>
<comment type="caution">
    <text evidence="2">The sequence shown here is derived from an EMBL/GenBank/DDBJ whole genome shotgun (WGS) entry which is preliminary data.</text>
</comment>
<reference evidence="2 3" key="1">
    <citation type="submission" date="2017-02" db="EMBL/GenBank/DDBJ databases">
        <title>Genome sequence of Clostridium beijerinckii Br21.</title>
        <authorList>
            <person name="Fonseca B.C."/>
            <person name="Guazzaroni M.E."/>
            <person name="Riano-Pachon D.M."/>
            <person name="Reginatto V."/>
        </authorList>
    </citation>
    <scope>NUCLEOTIDE SEQUENCE [LARGE SCALE GENOMIC DNA]</scope>
    <source>
        <strain evidence="2 3">Br21</strain>
    </source>
</reference>
<dbReference type="GO" id="GO:0016226">
    <property type="term" value="P:iron-sulfur cluster assembly"/>
    <property type="evidence" value="ECO:0007669"/>
    <property type="project" value="InterPro"/>
</dbReference>
<dbReference type="GO" id="GO:0005506">
    <property type="term" value="F:iron ion binding"/>
    <property type="evidence" value="ECO:0007669"/>
    <property type="project" value="InterPro"/>
</dbReference>
<dbReference type="CDD" id="cd06664">
    <property type="entry name" value="IscU_like"/>
    <property type="match status" value="1"/>
</dbReference>
<dbReference type="GO" id="GO:0051536">
    <property type="term" value="F:iron-sulfur cluster binding"/>
    <property type="evidence" value="ECO:0007669"/>
    <property type="project" value="InterPro"/>
</dbReference>
<proteinExistence type="predicted"/>
<organism evidence="2 3">
    <name type="scientific">Clostridium beijerinckii</name>
    <name type="common">Clostridium MP</name>
    <dbReference type="NCBI Taxonomy" id="1520"/>
    <lineage>
        <taxon>Bacteria</taxon>
        <taxon>Bacillati</taxon>
        <taxon>Bacillota</taxon>
        <taxon>Clostridia</taxon>
        <taxon>Eubacteriales</taxon>
        <taxon>Clostridiaceae</taxon>
        <taxon>Clostridium</taxon>
    </lineage>
</organism>
<dbReference type="PANTHER" id="PTHR10093">
    <property type="entry name" value="IRON-SULFUR CLUSTER ASSEMBLY ENZYME NIFU HOMOLOG"/>
    <property type="match status" value="1"/>
</dbReference>
<evidence type="ECO:0000313" key="3">
    <source>
        <dbReference type="Proteomes" id="UP000190959"/>
    </source>
</evidence>
<dbReference type="AlphaFoldDB" id="A0A1S9N3I8"/>
<sequence length="137" mass="15136">MLLIYNGRVLYMEEFSDIALDHFMCPRNMGTIDSANGEGYNGDPSCGDYIEIFIRVENNIIEDIGFLVFGCGGAIATGSMTMVLSKGKTLEEALKITEEDIVEALGGLPENKKHCSNLGVQALRNAIQDYYDKEKNK</sequence>
<dbReference type="Proteomes" id="UP000190959">
    <property type="component" value="Unassembled WGS sequence"/>
</dbReference>
<dbReference type="EMBL" id="MWMH01000006">
    <property type="protein sequence ID" value="OOP72104.1"/>
    <property type="molecule type" value="Genomic_DNA"/>
</dbReference>